<keyword evidence="6 11" id="KW-0223">Dioxygenase</keyword>
<gene>
    <name evidence="13" type="primary">ADI1_2</name>
    <name evidence="11" type="synonym">ADI1</name>
    <name evidence="13" type="ORF">IWQ60_009263</name>
</gene>
<name>A0A9W8DLF7_9FUNG</name>
<evidence type="ECO:0000256" key="5">
    <source>
        <dbReference type="ARBA" id="ARBA00022723"/>
    </source>
</evidence>
<dbReference type="InterPro" id="IPR014710">
    <property type="entry name" value="RmlC-like_jellyroll"/>
</dbReference>
<dbReference type="HAMAP" id="MF_03154">
    <property type="entry name" value="Salvage_MtnD_euk"/>
    <property type="match status" value="1"/>
</dbReference>
<feature type="binding site" evidence="11">
    <location>
        <position position="131"/>
    </location>
    <ligand>
        <name>Fe(2+)</name>
        <dbReference type="ChEBI" id="CHEBI:29033"/>
        <note>for iron-dependent acireductone dioxygenase activity</note>
    </ligand>
</feature>
<dbReference type="GO" id="GO:0005634">
    <property type="term" value="C:nucleus"/>
    <property type="evidence" value="ECO:0007669"/>
    <property type="project" value="UniProtKB-SubCell"/>
</dbReference>
<dbReference type="PANTHER" id="PTHR23418">
    <property type="entry name" value="ACIREDUCTONE DIOXYGENASE"/>
    <property type="match status" value="1"/>
</dbReference>
<sequence length="177" mass="20446">MRAYYLDHDTGSNPRLPHERNPPASLTEAELNKLGVLYWDCSGPEGQAKLESVAKERGYRNRDEVRIAPGLLPDYEKKIKMFFDEHIHEDEEIRFALEGSGYFDVRSQNDDWVRIRMEKGDLIVLPAGIYHRFTPDTSDYIHVVRLFTDAPKWEAINRPLADSTVARTAYLQHTNAV</sequence>
<dbReference type="GO" id="GO:0005506">
    <property type="term" value="F:iron ion binding"/>
    <property type="evidence" value="ECO:0007669"/>
    <property type="project" value="UniProtKB-UniRule"/>
</dbReference>
<comment type="similarity">
    <text evidence="11">Belongs to the acireductone dioxygenase (ARD) family.</text>
</comment>
<keyword evidence="4 11" id="KW-0028">Amino-acid biosynthesis</keyword>
<comment type="cofactor">
    <cofactor evidence="11">
        <name>Fe(2+)</name>
        <dbReference type="ChEBI" id="CHEBI:29033"/>
    </cofactor>
    <cofactor evidence="11">
        <name>Ni(2+)</name>
        <dbReference type="ChEBI" id="CHEBI:49786"/>
    </cofactor>
    <text evidence="11">Binds either 1 Fe or Ni cation per monomer. Iron-binding promotes an acireductone dioxygenase reaction producing 2-keto-4-methylthiobutyrate, while nickel-binding promotes an acireductone dioxygenase reaction producing 3-(methylsulfanyl)propanoate.</text>
</comment>
<feature type="binding site" evidence="11">
    <location>
        <position position="88"/>
    </location>
    <ligand>
        <name>Ni(2+)</name>
        <dbReference type="ChEBI" id="CHEBI:49786"/>
        <note>for nickel-dependent acireductone dioxygenase activity</note>
    </ligand>
</feature>
<feature type="compositionally biased region" description="Basic and acidic residues" evidence="12">
    <location>
        <begin position="1"/>
        <end position="21"/>
    </location>
</feature>
<feature type="binding site" evidence="11">
    <location>
        <position position="86"/>
    </location>
    <ligand>
        <name>Ni(2+)</name>
        <dbReference type="ChEBI" id="CHEBI:49786"/>
        <note>for nickel-dependent acireductone dioxygenase activity</note>
    </ligand>
</feature>
<reference evidence="13" key="1">
    <citation type="submission" date="2022-07" db="EMBL/GenBank/DDBJ databases">
        <title>Phylogenomic reconstructions and comparative analyses of Kickxellomycotina fungi.</title>
        <authorList>
            <person name="Reynolds N.K."/>
            <person name="Stajich J.E."/>
            <person name="Barry K."/>
            <person name="Grigoriev I.V."/>
            <person name="Crous P."/>
            <person name="Smith M.E."/>
        </authorList>
    </citation>
    <scope>NUCLEOTIDE SEQUENCE</scope>
    <source>
        <strain evidence="13">RSA 861</strain>
    </source>
</reference>
<accession>A0A9W8DLF7</accession>
<protein>
    <recommendedName>
        <fullName evidence="11">Acireductone dioxygenase</fullName>
    </recommendedName>
    <alternativeName>
        <fullName evidence="11">Acireductone dioxygenase (Fe(2+)-requiring)</fullName>
        <shortName evidence="11">ARD'</shortName>
        <shortName evidence="11">Fe-ARD</shortName>
        <ecNumber evidence="11">1.13.11.54</ecNumber>
    </alternativeName>
    <alternativeName>
        <fullName evidence="11">Acireductone dioxygenase (Ni(2+)-requiring)</fullName>
        <shortName evidence="11">ARD</shortName>
        <shortName evidence="11">Ni-ARD</shortName>
        <ecNumber evidence="11">1.13.11.53</ecNumber>
    </alternativeName>
</protein>
<feature type="binding site" evidence="11">
    <location>
        <position position="88"/>
    </location>
    <ligand>
        <name>Fe(2+)</name>
        <dbReference type="ChEBI" id="CHEBI:29033"/>
        <note>for iron-dependent acireductone dioxygenase activity</note>
    </ligand>
</feature>
<keyword evidence="14" id="KW-1185">Reference proteome</keyword>
<dbReference type="InterPro" id="IPR027496">
    <property type="entry name" value="ARD_euk"/>
</dbReference>
<dbReference type="PANTHER" id="PTHR23418:SF0">
    <property type="entry name" value="ACIREDUCTONE DIOXYGENASE"/>
    <property type="match status" value="1"/>
</dbReference>
<feature type="binding site" evidence="11">
    <location>
        <position position="92"/>
    </location>
    <ligand>
        <name>Ni(2+)</name>
        <dbReference type="ChEBI" id="CHEBI:49786"/>
        <note>for nickel-dependent acireductone dioxygenase activity</note>
    </ligand>
</feature>
<dbReference type="AlphaFoldDB" id="A0A9W8DLF7"/>
<dbReference type="GO" id="GO:0010308">
    <property type="term" value="F:acireductone dioxygenase (Ni2+-requiring) activity"/>
    <property type="evidence" value="ECO:0007669"/>
    <property type="project" value="UniProtKB-UniRule"/>
</dbReference>
<dbReference type="Gene3D" id="2.60.120.10">
    <property type="entry name" value="Jelly Rolls"/>
    <property type="match status" value="1"/>
</dbReference>
<dbReference type="InterPro" id="IPR004313">
    <property type="entry name" value="ARD"/>
</dbReference>
<dbReference type="FunFam" id="2.60.120.10:FF:000099">
    <property type="entry name" value="1,2-dihydroxy-3-keto-5-methylthiopentene dioxygenase"/>
    <property type="match status" value="1"/>
</dbReference>
<evidence type="ECO:0000256" key="1">
    <source>
        <dbReference type="ARBA" id="ARBA00000428"/>
    </source>
</evidence>
<feature type="region of interest" description="Disordered" evidence="12">
    <location>
        <begin position="1"/>
        <end position="23"/>
    </location>
</feature>
<evidence type="ECO:0000256" key="12">
    <source>
        <dbReference type="SAM" id="MobiDB-lite"/>
    </source>
</evidence>
<evidence type="ECO:0000256" key="7">
    <source>
        <dbReference type="ARBA" id="ARBA00023002"/>
    </source>
</evidence>
<evidence type="ECO:0000256" key="3">
    <source>
        <dbReference type="ARBA" id="ARBA00022596"/>
    </source>
</evidence>
<proteinExistence type="inferred from homology"/>
<comment type="caution">
    <text evidence="13">The sequence shown here is derived from an EMBL/GenBank/DDBJ whole genome shotgun (WGS) entry which is preliminary data.</text>
</comment>
<keyword evidence="9 11" id="KW-0486">Methionine biosynthesis</keyword>
<organism evidence="13 14">
    <name type="scientific">Tieghemiomyces parasiticus</name>
    <dbReference type="NCBI Taxonomy" id="78921"/>
    <lineage>
        <taxon>Eukaryota</taxon>
        <taxon>Fungi</taxon>
        <taxon>Fungi incertae sedis</taxon>
        <taxon>Zoopagomycota</taxon>
        <taxon>Kickxellomycotina</taxon>
        <taxon>Dimargaritomycetes</taxon>
        <taxon>Dimargaritales</taxon>
        <taxon>Dimargaritaceae</taxon>
        <taxon>Tieghemiomyces</taxon>
    </lineage>
</organism>
<dbReference type="GO" id="GO:0005737">
    <property type="term" value="C:cytoplasm"/>
    <property type="evidence" value="ECO:0007669"/>
    <property type="project" value="UniProtKB-SubCell"/>
</dbReference>
<keyword evidence="10 11" id="KW-0539">Nucleus</keyword>
<evidence type="ECO:0000313" key="14">
    <source>
        <dbReference type="Proteomes" id="UP001150569"/>
    </source>
</evidence>
<dbReference type="GO" id="GO:0016151">
    <property type="term" value="F:nickel cation binding"/>
    <property type="evidence" value="ECO:0007669"/>
    <property type="project" value="UniProtKB-UniRule"/>
</dbReference>
<comment type="catalytic activity">
    <reaction evidence="1 11">
        <text>1,2-dihydroxy-5-(methylsulfanyl)pent-1-en-3-one + O2 = 4-methylsulfanyl-2-oxobutanoate + formate + 2 H(+)</text>
        <dbReference type="Rhea" id="RHEA:24504"/>
        <dbReference type="ChEBI" id="CHEBI:15378"/>
        <dbReference type="ChEBI" id="CHEBI:15379"/>
        <dbReference type="ChEBI" id="CHEBI:15740"/>
        <dbReference type="ChEBI" id="CHEBI:16723"/>
        <dbReference type="ChEBI" id="CHEBI:49252"/>
        <dbReference type="EC" id="1.13.11.54"/>
    </reaction>
</comment>
<keyword evidence="2 11" id="KW-0963">Cytoplasm</keyword>
<dbReference type="CDD" id="cd02232">
    <property type="entry name" value="cupin_ARD"/>
    <property type="match status" value="1"/>
</dbReference>
<evidence type="ECO:0000256" key="6">
    <source>
        <dbReference type="ARBA" id="ARBA00022964"/>
    </source>
</evidence>
<dbReference type="EC" id="1.13.11.53" evidence="11"/>
<feature type="binding site" evidence="11">
    <location>
        <position position="92"/>
    </location>
    <ligand>
        <name>Fe(2+)</name>
        <dbReference type="ChEBI" id="CHEBI:29033"/>
        <note>for iron-dependent acireductone dioxygenase activity</note>
    </ligand>
</feature>
<evidence type="ECO:0000256" key="9">
    <source>
        <dbReference type="ARBA" id="ARBA00023167"/>
    </source>
</evidence>
<feature type="binding site" evidence="11">
    <location>
        <position position="131"/>
    </location>
    <ligand>
        <name>Ni(2+)</name>
        <dbReference type="ChEBI" id="CHEBI:49786"/>
        <note>for nickel-dependent acireductone dioxygenase activity</note>
    </ligand>
</feature>
<evidence type="ECO:0000313" key="13">
    <source>
        <dbReference type="EMBL" id="KAJ1913328.1"/>
    </source>
</evidence>
<evidence type="ECO:0000256" key="8">
    <source>
        <dbReference type="ARBA" id="ARBA00023004"/>
    </source>
</evidence>
<dbReference type="Pfam" id="PF03079">
    <property type="entry name" value="ARD"/>
    <property type="match status" value="1"/>
</dbReference>
<comment type="function">
    <text evidence="11">Catalyzes 2 different reactions between oxygen and the acireductone 1,2-dihydroxy-3-keto-5-methylthiopentene (DHK-MTPene) depending upon the metal bound in the active site. Fe-containing acireductone dioxygenase (Fe-ARD) produces formate and 2-keto-4-methylthiobutyrate (KMTB), the alpha-ketoacid precursor of methionine in the methionine recycle pathway. Ni-containing acireductone dioxygenase (Ni-ARD) produces methylthiopropionate, carbon monoxide and formate, and does not lie on the methionine recycle pathway.</text>
</comment>
<keyword evidence="3 11" id="KW-0533">Nickel</keyword>
<comment type="catalytic activity">
    <reaction evidence="11">
        <text>1,2-dihydroxy-5-(methylsulfanyl)pent-1-en-3-one + O2 = 3-(methylsulfanyl)propanoate + CO + formate + 2 H(+)</text>
        <dbReference type="Rhea" id="RHEA:14161"/>
        <dbReference type="ChEBI" id="CHEBI:15378"/>
        <dbReference type="ChEBI" id="CHEBI:15379"/>
        <dbReference type="ChEBI" id="CHEBI:15740"/>
        <dbReference type="ChEBI" id="CHEBI:17245"/>
        <dbReference type="ChEBI" id="CHEBI:49016"/>
        <dbReference type="ChEBI" id="CHEBI:49252"/>
        <dbReference type="EC" id="1.13.11.53"/>
    </reaction>
</comment>
<feature type="binding site" evidence="11">
    <location>
        <position position="86"/>
    </location>
    <ligand>
        <name>Fe(2+)</name>
        <dbReference type="ChEBI" id="CHEBI:29033"/>
        <note>for iron-dependent acireductone dioxygenase activity</note>
    </ligand>
</feature>
<dbReference type="EC" id="1.13.11.54" evidence="11"/>
<keyword evidence="7 11" id="KW-0560">Oxidoreductase</keyword>
<comment type="pathway">
    <text evidence="11">Amino-acid biosynthesis; L-methionine biosynthesis via salvage pathway; L-methionine from S-methyl-5-thio-alpha-D-ribose 1-phosphate: step 5/6.</text>
</comment>
<dbReference type="GO" id="GO:0010309">
    <property type="term" value="F:acireductone dioxygenase [iron(II)-requiring] activity"/>
    <property type="evidence" value="ECO:0007669"/>
    <property type="project" value="UniProtKB-UniRule"/>
</dbReference>
<evidence type="ECO:0000256" key="11">
    <source>
        <dbReference type="HAMAP-Rule" id="MF_03154"/>
    </source>
</evidence>
<evidence type="ECO:0000256" key="2">
    <source>
        <dbReference type="ARBA" id="ARBA00022490"/>
    </source>
</evidence>
<evidence type="ECO:0000256" key="10">
    <source>
        <dbReference type="ARBA" id="ARBA00023242"/>
    </source>
</evidence>
<dbReference type="Proteomes" id="UP001150569">
    <property type="component" value="Unassembled WGS sequence"/>
</dbReference>
<comment type="subcellular location">
    <subcellularLocation>
        <location evidence="11">Cytoplasm</location>
    </subcellularLocation>
    <subcellularLocation>
        <location evidence="11">Nucleus</location>
    </subcellularLocation>
</comment>
<dbReference type="InterPro" id="IPR011051">
    <property type="entry name" value="RmlC_Cupin_sf"/>
</dbReference>
<keyword evidence="5 11" id="KW-0479">Metal-binding</keyword>
<evidence type="ECO:0000256" key="4">
    <source>
        <dbReference type="ARBA" id="ARBA00022605"/>
    </source>
</evidence>
<dbReference type="EMBL" id="JANBPT010000758">
    <property type="protein sequence ID" value="KAJ1913328.1"/>
    <property type="molecule type" value="Genomic_DNA"/>
</dbReference>
<dbReference type="OrthoDB" id="1867259at2759"/>
<dbReference type="GO" id="GO:0019509">
    <property type="term" value="P:L-methionine salvage from methylthioadenosine"/>
    <property type="evidence" value="ECO:0007669"/>
    <property type="project" value="UniProtKB-UniRule"/>
</dbReference>
<keyword evidence="8 11" id="KW-0408">Iron</keyword>
<dbReference type="SUPFAM" id="SSF51182">
    <property type="entry name" value="RmlC-like cupins"/>
    <property type="match status" value="1"/>
</dbReference>